<feature type="domain" description="Ketoreductase" evidence="3">
    <location>
        <begin position="22"/>
        <end position="195"/>
    </location>
</feature>
<evidence type="ECO:0000256" key="2">
    <source>
        <dbReference type="ARBA" id="ARBA00023002"/>
    </source>
</evidence>
<dbReference type="InterPro" id="IPR036291">
    <property type="entry name" value="NAD(P)-bd_dom_sf"/>
</dbReference>
<reference evidence="4 5" key="1">
    <citation type="journal article" date="2013" name="Genome Biol.">
        <title>Genome of Acanthamoeba castellanii highlights extensive lateral gene transfer and early evolution of tyrosine kinase signaling.</title>
        <authorList>
            <person name="Clarke M."/>
            <person name="Lohan A.J."/>
            <person name="Liu B."/>
            <person name="Lagkouvardos I."/>
            <person name="Roy S."/>
            <person name="Zafar N."/>
            <person name="Bertelli C."/>
            <person name="Schilde C."/>
            <person name="Kianianmomeni A."/>
            <person name="Burglin T.R."/>
            <person name="Frech C."/>
            <person name="Turcotte B."/>
            <person name="Kopec K.O."/>
            <person name="Synnott J.M."/>
            <person name="Choo C."/>
            <person name="Paponov I."/>
            <person name="Finkler A."/>
            <person name="Soon Heng Tan C."/>
            <person name="Hutchins A.P."/>
            <person name="Weinmeier T."/>
            <person name="Rattei T."/>
            <person name="Chu J.S."/>
            <person name="Gimenez G."/>
            <person name="Irimia M."/>
            <person name="Rigden D.J."/>
            <person name="Fitzpatrick D.A."/>
            <person name="Lorenzo-Morales J."/>
            <person name="Bateman A."/>
            <person name="Chiu C.H."/>
            <person name="Tang P."/>
            <person name="Hegemann P."/>
            <person name="Fromm H."/>
            <person name="Raoult D."/>
            <person name="Greub G."/>
            <person name="Miranda-Saavedra D."/>
            <person name="Chen N."/>
            <person name="Nash P."/>
            <person name="Ginger M.L."/>
            <person name="Horn M."/>
            <person name="Schaap P."/>
            <person name="Caler L."/>
            <person name="Loftus B."/>
        </authorList>
    </citation>
    <scope>NUCLEOTIDE SEQUENCE [LARGE SCALE GENOMIC DNA]</scope>
    <source>
        <strain evidence="4 5">Neff</strain>
    </source>
</reference>
<dbReference type="VEuPathDB" id="AmoebaDB:ACA1_157800"/>
<accession>L8HBD6</accession>
<dbReference type="KEGG" id="acan:ACA1_157800"/>
<proteinExistence type="inferred from homology"/>
<dbReference type="GO" id="GO:0016491">
    <property type="term" value="F:oxidoreductase activity"/>
    <property type="evidence" value="ECO:0007669"/>
    <property type="project" value="UniProtKB-KW"/>
</dbReference>
<dbReference type="OMA" id="AEYMVAQ"/>
<dbReference type="FunFam" id="3.40.50.720:FF:000084">
    <property type="entry name" value="Short-chain dehydrogenase reductase"/>
    <property type="match status" value="1"/>
</dbReference>
<gene>
    <name evidence="4" type="ORF">ACA1_157800</name>
</gene>
<dbReference type="GeneID" id="14922958"/>
<dbReference type="InterPro" id="IPR002347">
    <property type="entry name" value="SDR_fam"/>
</dbReference>
<dbReference type="EMBL" id="KB007890">
    <property type="protein sequence ID" value="ELR22038.1"/>
    <property type="molecule type" value="Genomic_DNA"/>
</dbReference>
<evidence type="ECO:0000313" key="5">
    <source>
        <dbReference type="Proteomes" id="UP000011083"/>
    </source>
</evidence>
<dbReference type="PRINTS" id="PR00080">
    <property type="entry name" value="SDRFAMILY"/>
</dbReference>
<protein>
    <submittedName>
        <fullName evidence="4">Reductase</fullName>
    </submittedName>
</protein>
<name>L8HBD6_ACACF</name>
<dbReference type="Proteomes" id="UP000011083">
    <property type="component" value="Unassembled WGS sequence"/>
</dbReference>
<dbReference type="SUPFAM" id="SSF51735">
    <property type="entry name" value="NAD(P)-binding Rossmann-fold domains"/>
    <property type="match status" value="1"/>
</dbReference>
<sequence length="251" mass="25704">MLATQTNSTSSSSSSERRLAGKVAIVTGSSRGLGAAIAKQLAAEGAIVAVNYVNGADAAQAVVAHIVDRGGQAHAFQADVAQRAQVFDLVDQVVKRWGRLDVLVNNSGVLSVGLLADVTEEEVDRLLAVNFKGTLWGIQAASKALTSGGAIINVSSIAPRTAAPGAVDVLTKTAAKELGPRGIRVNSVAPGVIETDMADTLPAEFKAAAKAQTPLEHRFGTAEEVAQTVAFLASPQASWVTAQNIELAGGV</sequence>
<dbReference type="PRINTS" id="PR00081">
    <property type="entry name" value="GDHRDH"/>
</dbReference>
<dbReference type="PANTHER" id="PTHR43639">
    <property type="entry name" value="OXIDOREDUCTASE, SHORT-CHAIN DEHYDROGENASE/REDUCTASE FAMILY (AFU_ORTHOLOGUE AFUA_5G02870)"/>
    <property type="match status" value="1"/>
</dbReference>
<dbReference type="InterPro" id="IPR057326">
    <property type="entry name" value="KR_dom"/>
</dbReference>
<dbReference type="RefSeq" id="XP_004348496.1">
    <property type="nucleotide sequence ID" value="XM_004348446.1"/>
</dbReference>
<organism evidence="4 5">
    <name type="scientific">Acanthamoeba castellanii (strain ATCC 30010 / Neff)</name>
    <dbReference type="NCBI Taxonomy" id="1257118"/>
    <lineage>
        <taxon>Eukaryota</taxon>
        <taxon>Amoebozoa</taxon>
        <taxon>Discosea</taxon>
        <taxon>Longamoebia</taxon>
        <taxon>Centramoebida</taxon>
        <taxon>Acanthamoebidae</taxon>
        <taxon>Acanthamoeba</taxon>
    </lineage>
</organism>
<dbReference type="PANTHER" id="PTHR43639:SF1">
    <property type="entry name" value="SHORT-CHAIN DEHYDROGENASE_REDUCTASE FAMILY PROTEIN"/>
    <property type="match status" value="1"/>
</dbReference>
<dbReference type="AlphaFoldDB" id="L8HBD6"/>
<dbReference type="Gene3D" id="3.40.50.720">
    <property type="entry name" value="NAD(P)-binding Rossmann-like Domain"/>
    <property type="match status" value="1"/>
</dbReference>
<keyword evidence="5" id="KW-1185">Reference proteome</keyword>
<comment type="similarity">
    <text evidence="1">Belongs to the short-chain dehydrogenases/reductases (SDR) family.</text>
</comment>
<evidence type="ECO:0000256" key="1">
    <source>
        <dbReference type="ARBA" id="ARBA00006484"/>
    </source>
</evidence>
<dbReference type="Pfam" id="PF13561">
    <property type="entry name" value="adh_short_C2"/>
    <property type="match status" value="1"/>
</dbReference>
<evidence type="ECO:0000313" key="4">
    <source>
        <dbReference type="EMBL" id="ELR22038.1"/>
    </source>
</evidence>
<keyword evidence="2" id="KW-0560">Oxidoreductase</keyword>
<dbReference type="STRING" id="1257118.L8HBD6"/>
<dbReference type="OrthoDB" id="191139at2759"/>
<dbReference type="SMART" id="SM00822">
    <property type="entry name" value="PKS_KR"/>
    <property type="match status" value="1"/>
</dbReference>
<evidence type="ECO:0000259" key="3">
    <source>
        <dbReference type="SMART" id="SM00822"/>
    </source>
</evidence>